<feature type="region of interest" description="Disordered" evidence="2">
    <location>
        <begin position="2890"/>
        <end position="2922"/>
    </location>
</feature>
<dbReference type="InterPro" id="IPR014755">
    <property type="entry name" value="Cu-Rt/internalin_Ig-like"/>
</dbReference>
<reference evidence="4" key="1">
    <citation type="journal article" date="2019" name="Int. J. Syst. Evol. Microbiol.">
        <title>The Global Catalogue of Microorganisms (GCM) 10K type strain sequencing project: providing services to taxonomists for standard genome sequencing and annotation.</title>
        <authorList>
            <consortium name="The Broad Institute Genomics Platform"/>
            <consortium name="The Broad Institute Genome Sequencing Center for Infectious Disease"/>
            <person name="Wu L."/>
            <person name="Ma J."/>
        </authorList>
    </citation>
    <scope>NUCLEOTIDE SEQUENCE [LARGE SCALE GENOMIC DNA]</scope>
    <source>
        <strain evidence="4">JCM 16014</strain>
    </source>
</reference>
<accession>A0ABP5G5W8</accession>
<dbReference type="EMBL" id="BAAAQN010000026">
    <property type="protein sequence ID" value="GAA2038522.1"/>
    <property type="molecule type" value="Genomic_DNA"/>
</dbReference>
<name>A0ABP5G5W8_9ACTN</name>
<evidence type="ECO:0000256" key="1">
    <source>
        <dbReference type="ARBA" id="ARBA00022729"/>
    </source>
</evidence>
<gene>
    <name evidence="3" type="ORF">GCM10009839_45140</name>
</gene>
<feature type="compositionally biased region" description="Low complexity" evidence="2">
    <location>
        <begin position="2890"/>
        <end position="2910"/>
    </location>
</feature>
<dbReference type="Gene3D" id="2.60.40.1220">
    <property type="match status" value="1"/>
</dbReference>
<dbReference type="Proteomes" id="UP001500751">
    <property type="component" value="Unassembled WGS sequence"/>
</dbReference>
<evidence type="ECO:0000313" key="4">
    <source>
        <dbReference type="Proteomes" id="UP001500751"/>
    </source>
</evidence>
<feature type="region of interest" description="Disordered" evidence="2">
    <location>
        <begin position="562"/>
        <end position="591"/>
    </location>
</feature>
<keyword evidence="1" id="KW-0732">Signal</keyword>
<feature type="compositionally biased region" description="Basic and acidic residues" evidence="2">
    <location>
        <begin position="568"/>
        <end position="591"/>
    </location>
</feature>
<sequence>MSNGFSFDGLMALAATVCNKTAQLRVDESLTAFRSRLRQAPTGQTATVRMYVAGTLGSGHQASTVNIMYALCANVGQPAEGFGFIGRIELHYRPSPEDDTPTIDKLRKLIPELQNGNTGTVNGVAIQCIALENGALTGPRVAFGFTGGMDGDGTQEDGFANLALWLNTSRFLVLQPYRWPSPEQFQAHPDEPFTGGGLRIVLNEQPALGEGQFDQRAFFLPDPSRPDFEATYPVGSTYHTQAEIIKYVTNPALEIALLPTYSIRSQDSPLRQPIEETLFELVTAALASQRTTTGAVEPGRKPVVILLCDTFDDVEQQDQFRDLMQGGFSQSESQAQQAISRRSTKPGARAVARSRVDGATARRDWLAARHLEDQYRVRWAPATLAGVQEDVTWAKAAAGRVVLVAVGSVPQPLFVWSMANSGWPSFFEGQNTGNIAVSLARPYFHAGRVEGGWFQYPTDVVRYVDTETQAWQVWRNYPSTVPEGIQEAANQIQEELGQWDITDGNAPPDRAARTVKQYWDEEDNGALHRYYRKVKGFYAVPANDKLRLGSAFAEYVMTHNRTPISDEGPGRGREHGHGHHEVHGAHADHAGRAGAAEPTVLEATYYRLRQSLSPADTLDVVPGAFPEGGINEFYTELLGKEGLVLTDADVVALPSESELQRIVATGRTEMLGIPFTATITFTAPQGTVIADGRYDATGGWNVGPVPWVVLEQPFAQFYVPDLGVPSVAAIGGHLAGAGTGVELAFRLPAAEGIWQLVGLFAEPYPSIRMFYQLAGGVDLVRALPEPFALLSGFALRDVQLVYDEDAGQVTDVGFTMSTTSEVALLDTLALKEITAQVTVLSPAVPAERATVWSVTGVFTLGDEKNPGTVQLNASGPGLTLSGALVSGVLRIGDIVAMFAPGVDLGIPDSLAVTDFQAFFKPESGDYRVQCDLNVAWPVTVGGTTLFSIDALKFAASGDPATSSGNLTGLVTVDTDVQLTVYGSYDTDEGWEFGVVQPPETEIDLGTLITEFLPAGWHVEGDYAIADLALTVAYTAGSYSFSGRTADWWTVPFLGGEDLQIRGELALGYQATKTDEMPAGYSARLSAEIMWHGIDLTVYGDYRPNTLEYGIKWGALEGKVVQQGAGGAYLATLKFGDTTTIGSMIEDMVSWATGSRFALEAPWSILNAVPVGGLALEYRFNPTNEAENTVSFTIDIGPIELGFARIDSIAVLYDDQAARKVSVTLKGSFPWNIGDGAVGNAGSLGPWDAAAPGAAPAPPGTGNEYLDLRMLALGQHVKVPGLAAAQSVQNAIEIMAADLPDTVPGQVPLPAQYFSPASAWIIGADMGVLRFEDENGATGYLLTVQTVFNDPSLYALRLALAGPAAKVFSGLDFQIMYRQVSETVGVYQAELTLPDQMRRVELGACTLTLPSVAVAVYTNGDFQIDVGFPWNGDFSRSFTVEGVIAPGIPVTGSGGFYFGKLSGTTSDRVPQTLNGTFSPVLVFGLGLTLGFGKSVQYGPLKAGFSLTAGGIVEGVLATFNPYTPATTSAAPAQVQDGYYFWLRGAVAISGRLYGSVDFSVIKAEVDVAFAVTLQLTYESYVSMTITVIVSVDVNASVSIDLGLFSIRLSFSFSMRLQEAFTIANTGTPPWTVAAGPAPRALRVSSRPGATSAAAAALSAAATPVDWTRLLPSSTGVKNLKAWLAPGLTIAHNEWDTSGSAAKQSVCYVLLPLIETVSADEGTLHETLVQNASPGPDTAFETLTKMVLRWAVSAVQDGSVTPENLDQRIVTEAELSRLRDSVLVSREGNQVPIIPADIEAFMLKQFRIELLQPTGSGTPSATSFPMPPGIHISAKGYSTYISPFDYTFENYNSLTDATVQYLREYFDELAVQVADQPTAVGETREAGPMSMAQWVFSDYYLLLARQMTQCALDSLRDFKYEITASATPQGVADDVNATGQLTGDDRFTVADLFAANSGRALRSGAVLTIASAIAVGTGDSLDTLADRLGAGSGAEAGTGAGAGVGAGVSATELAMTDAADVELLQPGATIVYRGVSHTVQAGQTLRAIAADVFRVRFADFLSGAPGLFADTRLLRAGHTVLTPLITCRAGSGSTFTTLAANQAYASGGQPGFTGGKLAEQNANRPILRAGEAITYTGLPPYVVQPDDCLADVALAMGIPLSLLLDKGSVLTQQRLLADNAILVLPGFAFTAASGETLASIATRTATTTAALATWPGNATVQGLFSVGTPGTEASWVDVPHLPQYRVGAILAEIQRTLGIHQLSRMAGRYSMHGTRLPAQRITPNRKGIWVSGETPATYQLPPMAGLFALTGQQFPVPDVMDPPGPEWGVVVEPPPGPSWVAIAGNGMAFRLVPGSVDADRVHYAKLAAANPIVVPMNSLGAGAMTSSAMAAYPLTAATSWQTPVPLTLPYGPAPKSDQVQDLRIRTLPDALVGLADPSVPDRSAPRFAVRVAAYDEASGATTTSDVASHGWATMVSFTVRKVPAVAGSPATDDTYEILGAGGADVVLLERIVDQIGANDAAFDRVTLAYSTDTTAAGAGQALQSDHQPTITFGIAQVNLSTETRPPASALAVPGAKTSAADGALMLNKPSAFVRLLWEASITRAGGFFLYYFDGANRRGLPDRLFNDRGEATVSLVVLYTAGTGTASDRVQDYMNAAVTSLSMDLAQAVVIAEANPPEESVNSTSGESLATLAERTYSDVGDLARANRMVPLRVGGPVAITGGVYQVPKNGMTPSEVALHLTTSVGALTSANQQYGGTLPARFPGLCAVYVPDQTIQAGGTNTMTLDKVAKYYGVDLTALAHANATTTNLFQPGQPLAITGGPTVRTATVAPGTTAVAGSRSKPIPVPLQPTPSNNYGEVLAWNNFSLLGYRLADNLFYKLSDYGLPAGPTTPAGEAAPGEAAQGKAAQGEAAHGKAPKNTGKVRVATQSSTWDYRQALPASRFATGIATAELGMPNPAESPYRGMGSILQVEYMWLDYYGNTLITNLEQPKEGSIEPLNLPPQLTGYTDALIGLGSWPSVAASWRIGGESGSARLEVPLGFDPTPYQGLYRAEANGSGTQVTARFTDPLVAGSAADAANYQVAAAESGAPIPVISAMPSGDGRAVVLTLASAMPAGREYTLTVTNLTGVATGANQPTYSGSASFPTSGSTAAYTSSVIEQASRDLGVYSSLYYQLYDPAQMRAMVTSTLVKDALPLTGTHWQVLLGWLYQDQASIYTFLADRAAGGTSVSAPSATLVLAFPLSAAQLNGEQICRLETAFTLERVSAAVLGELRTTAGIRSTSSVVAPATHGSGTDSTLGLTGFASAFETAFSVAGQYRYKVAVGVDRAAASPARDGSTLWAVRVGTGNAQPISYTVTNPGAPELFAPRPVSNTLVSRQAVPIYDYSPVSGIPTTPTRKLDFADVDLDVWLRTLVDAVDGTLTPSFVAALQIVTAKVADSLDYLGRILRAKKTLADWISALMVPLYAGQSPDPAAVREAFRQQLLDSLGNAYSVRAGIQFRADVRADIHDPGAAEQPRLFGGVLDKAAEGESRSEITLSSPKLDLRTASAVPLPILLGAPETYSRDGAVVGAVELDLAWEPSAIEHQIVKPAGIDGYLASSWLSFVLPDDPAGLLASDLGTFPVPLVLRSFPTGPAMTGQTGAASAPQGTDLAALTAWTYSFAWSLPFHYEQDRVLGRVEFNLAAAAKAAPAPDVFPQLAEFMTVYPQVRPDMDQYLAAVDATTTNHEDLKRADIAARSFVNLLERITSTSASTSPAAALRIGRSGPALVGAQELTYAFEVSEGAVEKPDPSAPLGTVRALLLTVRGALPPGLTAPTVLVDPERYEAVRQTVTEPGVFAFCYVLHGTTDTYLTEAEGQKIAERTMVLPSLDVFQRQDAWASARITRNAELVPGHPTAEAFVYTTPESRFADPLLPTLDHTTPVNIGTLGGSTTPRSLEAQFERLFTELFAALPTDSGPLTIQAELSYSYRLTPDLAPIRLPLFFQAPKPIKVTATGTGDPLPQMIAAWDTATRAWFNAAPPSGAEGTLHLDLAILSNLTTQPMPLFRLRNAYLRLSDVEPALTVWTG</sequence>
<evidence type="ECO:0000313" key="3">
    <source>
        <dbReference type="EMBL" id="GAA2038522.1"/>
    </source>
</evidence>
<evidence type="ECO:0000256" key="2">
    <source>
        <dbReference type="SAM" id="MobiDB-lite"/>
    </source>
</evidence>
<protein>
    <submittedName>
        <fullName evidence="3">LysM peptidoglycan-binding domain-containing protein</fullName>
    </submittedName>
</protein>
<dbReference type="RefSeq" id="WP_344667618.1">
    <property type="nucleotide sequence ID" value="NZ_BAAAQN010000026.1"/>
</dbReference>
<keyword evidence="4" id="KW-1185">Reference proteome</keyword>
<proteinExistence type="predicted"/>
<comment type="caution">
    <text evidence="3">The sequence shown here is derived from an EMBL/GenBank/DDBJ whole genome shotgun (WGS) entry which is preliminary data.</text>
</comment>
<organism evidence="3 4">
    <name type="scientific">Catenulispora yoronensis</name>
    <dbReference type="NCBI Taxonomy" id="450799"/>
    <lineage>
        <taxon>Bacteria</taxon>
        <taxon>Bacillati</taxon>
        <taxon>Actinomycetota</taxon>
        <taxon>Actinomycetes</taxon>
        <taxon>Catenulisporales</taxon>
        <taxon>Catenulisporaceae</taxon>
        <taxon>Catenulispora</taxon>
    </lineage>
</organism>